<keyword evidence="2 5" id="KW-0436">Ligase</keyword>
<dbReference type="PROSITE" id="PS50975">
    <property type="entry name" value="ATP_GRASP"/>
    <property type="match status" value="1"/>
</dbReference>
<dbReference type="AlphaFoldDB" id="A0AA41UN98"/>
<dbReference type="PANTHER" id="PTHR23132">
    <property type="entry name" value="D-ALANINE--D-ALANINE LIGASE"/>
    <property type="match status" value="1"/>
</dbReference>
<feature type="domain" description="ATP-grasp" evidence="4">
    <location>
        <begin position="113"/>
        <end position="320"/>
    </location>
</feature>
<dbReference type="InterPro" id="IPR011095">
    <property type="entry name" value="Dala_Dala_lig_C"/>
</dbReference>
<reference evidence="5" key="1">
    <citation type="submission" date="2022-04" db="EMBL/GenBank/DDBJ databases">
        <title>Desulfatitalea alkaliphila sp. nov., a novel anaerobic sulfate-reducing bacterium isolated from terrestrial mud volcano, Taman Peninsula, Russia.</title>
        <authorList>
            <person name="Khomyakova M.A."/>
            <person name="Merkel A.Y."/>
            <person name="Slobodkin A.I."/>
        </authorList>
    </citation>
    <scope>NUCLEOTIDE SEQUENCE</scope>
    <source>
        <strain evidence="5">M08but</strain>
    </source>
</reference>
<comment type="caution">
    <text evidence="5">The sequence shown here is derived from an EMBL/GenBank/DDBJ whole genome shotgun (WGS) entry which is preliminary data.</text>
</comment>
<evidence type="ECO:0000259" key="4">
    <source>
        <dbReference type="PROSITE" id="PS50975"/>
    </source>
</evidence>
<dbReference type="PANTHER" id="PTHR23132:SF23">
    <property type="entry name" value="D-ALANINE--D-ALANINE LIGASE B"/>
    <property type="match status" value="1"/>
</dbReference>
<protein>
    <submittedName>
        <fullName evidence="5">D-alanine--D-alanine ligase</fullName>
    </submittedName>
</protein>
<comment type="similarity">
    <text evidence="1">Belongs to the D-alanine--D-alanine ligase family.</text>
</comment>
<evidence type="ECO:0000313" key="5">
    <source>
        <dbReference type="EMBL" id="MCJ8499318.1"/>
    </source>
</evidence>
<organism evidence="5 6">
    <name type="scientific">Desulfatitalea alkaliphila</name>
    <dbReference type="NCBI Taxonomy" id="2929485"/>
    <lineage>
        <taxon>Bacteria</taxon>
        <taxon>Pseudomonadati</taxon>
        <taxon>Thermodesulfobacteriota</taxon>
        <taxon>Desulfobacteria</taxon>
        <taxon>Desulfobacterales</taxon>
        <taxon>Desulfosarcinaceae</taxon>
        <taxon>Desulfatitalea</taxon>
    </lineage>
</organism>
<dbReference type="GO" id="GO:0046872">
    <property type="term" value="F:metal ion binding"/>
    <property type="evidence" value="ECO:0007669"/>
    <property type="project" value="InterPro"/>
</dbReference>
<dbReference type="InterPro" id="IPR013815">
    <property type="entry name" value="ATP_grasp_subdomain_1"/>
</dbReference>
<evidence type="ECO:0000256" key="1">
    <source>
        <dbReference type="ARBA" id="ARBA00010871"/>
    </source>
</evidence>
<sequence length="346" mass="37932">MKIGLTYDLRSDYLAAGYSEEATAEFDREDTIAALETALVDLGHLTDRIGHARQLVGRLAAGDRWDLVFNIAEGLHGIGREAQVPAILDAFQLVYTFSDPLVMALTLHKGMTKQVLRDAGVPTVEFAVVAGPEDVRALAFPPPYFIKPVAEGTGKGVSAASIVRRREDLGAACRNLKTAFQQPVLVERFLPGREFTVGLLGSGREARVLGTMEVRLLAGAEPQVYSYTNKAQYEERVAYRLVRPGEDWVVARSEELALRAWRLLGCRDGGRVDIRCDAEGRPQFMEVNPLAGLHPVHSDLPILCTALGIPFVQLIEQIVASAAVRIKACPLPRKQVLQAHAHCHRP</sequence>
<dbReference type="GO" id="GO:0008716">
    <property type="term" value="F:D-alanine-D-alanine ligase activity"/>
    <property type="evidence" value="ECO:0007669"/>
    <property type="project" value="InterPro"/>
</dbReference>
<keyword evidence="3" id="KW-0067">ATP-binding</keyword>
<dbReference type="Gene3D" id="3.30.1490.20">
    <property type="entry name" value="ATP-grasp fold, A domain"/>
    <property type="match status" value="1"/>
</dbReference>
<dbReference type="Pfam" id="PF07478">
    <property type="entry name" value="Dala_Dala_lig_C"/>
    <property type="match status" value="1"/>
</dbReference>
<evidence type="ECO:0000256" key="3">
    <source>
        <dbReference type="PROSITE-ProRule" id="PRU00409"/>
    </source>
</evidence>
<accession>A0AA41UN98</accession>
<gene>
    <name evidence="5" type="ORF">MRX98_01920</name>
</gene>
<dbReference type="Proteomes" id="UP001165427">
    <property type="component" value="Unassembled WGS sequence"/>
</dbReference>
<keyword evidence="6" id="KW-1185">Reference proteome</keyword>
<keyword evidence="3" id="KW-0547">Nucleotide-binding</keyword>
<name>A0AA41UN98_9BACT</name>
<dbReference type="Gene3D" id="3.30.470.20">
    <property type="entry name" value="ATP-grasp fold, B domain"/>
    <property type="match status" value="1"/>
</dbReference>
<evidence type="ECO:0000313" key="6">
    <source>
        <dbReference type="Proteomes" id="UP001165427"/>
    </source>
</evidence>
<proteinExistence type="inferred from homology"/>
<dbReference type="SUPFAM" id="SSF56059">
    <property type="entry name" value="Glutathione synthetase ATP-binding domain-like"/>
    <property type="match status" value="1"/>
</dbReference>
<dbReference type="RefSeq" id="WP_246902526.1">
    <property type="nucleotide sequence ID" value="NZ_JALJRB010000001.1"/>
</dbReference>
<dbReference type="InterPro" id="IPR011761">
    <property type="entry name" value="ATP-grasp"/>
</dbReference>
<evidence type="ECO:0000256" key="2">
    <source>
        <dbReference type="ARBA" id="ARBA00022598"/>
    </source>
</evidence>
<dbReference type="EMBL" id="JALJRB010000001">
    <property type="protein sequence ID" value="MCJ8499318.1"/>
    <property type="molecule type" value="Genomic_DNA"/>
</dbReference>
<dbReference type="GO" id="GO:0005524">
    <property type="term" value="F:ATP binding"/>
    <property type="evidence" value="ECO:0007669"/>
    <property type="project" value="UniProtKB-UniRule"/>
</dbReference>